<evidence type="ECO:0000313" key="2">
    <source>
        <dbReference type="EMBL" id="MDA0163475.1"/>
    </source>
</evidence>
<dbReference type="Proteomes" id="UP001149140">
    <property type="component" value="Unassembled WGS sequence"/>
</dbReference>
<sequence length="173" mass="18930">MDSALESAFPGAACPHVAVLLPTPAEVAPTLASFYALGAKRNGWLFHRSLAGHADTDRASLTAAGLDVAQLEADGRMVFSEIELTISVEDYVHAWEPEFEAALARGFDAAWWARFPIGPDAEIIERSVDYDRAWDDHFHDRPCVSLCLFIVGDLERDHRAAQLALTHDTVLSG</sequence>
<reference evidence="2" key="1">
    <citation type="submission" date="2022-10" db="EMBL/GenBank/DDBJ databases">
        <title>The WGS of Solirubrobacter ginsenosidimutans DSM 21036.</title>
        <authorList>
            <person name="Jiang Z."/>
        </authorList>
    </citation>
    <scope>NUCLEOTIDE SEQUENCE</scope>
    <source>
        <strain evidence="2">DSM 21036</strain>
    </source>
</reference>
<keyword evidence="3" id="KW-1185">Reference proteome</keyword>
<name>A0A9X3MY55_9ACTN</name>
<dbReference type="InterPro" id="IPR025847">
    <property type="entry name" value="MEDS_domain"/>
</dbReference>
<proteinExistence type="predicted"/>
<gene>
    <name evidence="2" type="ORF">OM076_24590</name>
</gene>
<dbReference type="Pfam" id="PF14417">
    <property type="entry name" value="MEDS"/>
    <property type="match status" value="1"/>
</dbReference>
<dbReference type="AlphaFoldDB" id="A0A9X3MY55"/>
<dbReference type="EMBL" id="JAPDOD010000025">
    <property type="protein sequence ID" value="MDA0163475.1"/>
    <property type="molecule type" value="Genomic_DNA"/>
</dbReference>
<evidence type="ECO:0000313" key="3">
    <source>
        <dbReference type="Proteomes" id="UP001149140"/>
    </source>
</evidence>
<comment type="caution">
    <text evidence="2">The sequence shown here is derived from an EMBL/GenBank/DDBJ whole genome shotgun (WGS) entry which is preliminary data.</text>
</comment>
<organism evidence="2 3">
    <name type="scientific">Solirubrobacter ginsenosidimutans</name>
    <dbReference type="NCBI Taxonomy" id="490573"/>
    <lineage>
        <taxon>Bacteria</taxon>
        <taxon>Bacillati</taxon>
        <taxon>Actinomycetota</taxon>
        <taxon>Thermoleophilia</taxon>
        <taxon>Solirubrobacterales</taxon>
        <taxon>Solirubrobacteraceae</taxon>
        <taxon>Solirubrobacter</taxon>
    </lineage>
</organism>
<evidence type="ECO:0000259" key="1">
    <source>
        <dbReference type="Pfam" id="PF14417"/>
    </source>
</evidence>
<feature type="domain" description="MEDS" evidence="1">
    <location>
        <begin position="16"/>
        <end position="167"/>
    </location>
</feature>
<protein>
    <submittedName>
        <fullName evidence="2">MEDS domain-containing protein</fullName>
    </submittedName>
</protein>
<accession>A0A9X3MY55</accession>